<gene>
    <name evidence="3" type="primary">Mo03402</name>
    <name evidence="3" type="ORF">E5Q_03402</name>
</gene>
<dbReference type="RefSeq" id="XP_014565246.1">
    <property type="nucleotide sequence ID" value="XM_014709760.1"/>
</dbReference>
<protein>
    <recommendedName>
        <fullName evidence="2">Expansin-like EG45 domain-containing protein</fullName>
    </recommendedName>
</protein>
<dbReference type="OrthoDB" id="5823761at2759"/>
<dbReference type="PROSITE" id="PS50842">
    <property type="entry name" value="EXPANSIN_EG45"/>
    <property type="match status" value="1"/>
</dbReference>
<feature type="signal peptide" evidence="1">
    <location>
        <begin position="1"/>
        <end position="17"/>
    </location>
</feature>
<accession>G7E1M1</accession>
<feature type="domain" description="Expansin-like EG45" evidence="2">
    <location>
        <begin position="58"/>
        <end position="200"/>
    </location>
</feature>
<keyword evidence="1" id="KW-0732">Signal</keyword>
<evidence type="ECO:0000256" key="1">
    <source>
        <dbReference type="SAM" id="SignalP"/>
    </source>
</evidence>
<dbReference type="Gene3D" id="2.40.40.10">
    <property type="entry name" value="RlpA-like domain"/>
    <property type="match status" value="1"/>
</dbReference>
<dbReference type="SUPFAM" id="SSF50685">
    <property type="entry name" value="Barwin-like endoglucanases"/>
    <property type="match status" value="1"/>
</dbReference>
<feature type="chain" id="PRO_5009955662" description="Expansin-like EG45 domain-containing protein" evidence="1">
    <location>
        <begin position="18"/>
        <end position="258"/>
    </location>
</feature>
<evidence type="ECO:0000313" key="4">
    <source>
        <dbReference type="Proteomes" id="UP000009131"/>
    </source>
</evidence>
<dbReference type="InParanoid" id="G7E1M1"/>
<name>G7E1M1_MIXOS</name>
<reference evidence="3 4" key="1">
    <citation type="journal article" date="2011" name="J. Gen. Appl. Microbiol.">
        <title>Draft genome sequencing of the enigmatic basidiomycete Mixia osmundae.</title>
        <authorList>
            <person name="Nishida H."/>
            <person name="Nagatsuka Y."/>
            <person name="Sugiyama J."/>
        </authorList>
    </citation>
    <scope>NUCLEOTIDE SEQUENCE [LARGE SCALE GENOMIC DNA]</scope>
    <source>
        <strain evidence="4">CBS 9802 / IAM 14324 / JCM 22182 / KY 12970</strain>
    </source>
</reference>
<dbReference type="AlphaFoldDB" id="G7E1M1"/>
<dbReference type="InterPro" id="IPR007112">
    <property type="entry name" value="Expansin/allergen_DPBB_dom"/>
</dbReference>
<dbReference type="CDD" id="cd22278">
    <property type="entry name" value="DPBB_GH45_endoglucanase"/>
    <property type="match status" value="1"/>
</dbReference>
<comment type="caution">
    <text evidence="3">The sequence shown here is derived from an EMBL/GenBank/DDBJ whole genome shotgun (WGS) entry which is preliminary data.</text>
</comment>
<dbReference type="EMBL" id="BABT02000106">
    <property type="protein sequence ID" value="GAA96731.1"/>
    <property type="molecule type" value="Genomic_DNA"/>
</dbReference>
<dbReference type="InterPro" id="IPR036908">
    <property type="entry name" value="RlpA-like_sf"/>
</dbReference>
<evidence type="ECO:0000313" key="3">
    <source>
        <dbReference type="EMBL" id="GAA96731.1"/>
    </source>
</evidence>
<sequence length="258" mass="27523">MISHTFVLLAVTSGSLAQLGLKLDTQLDGGWMMPSSGYASTTQFVLNDEIKADGSYGSTACGMAGWAGPGQKFHTDGPGKGPGFLYAAINQRAFGAVNGPGWACGKCYTITPISDADEVLCDQSLTFEICDLCPVGTQNFKNCGQCRGSTNTAFGQEFHFDIATDAMNAEQYATFTKGITYGSNWKKVQFELVDCDRSVNPLFTTRSWGCASGCKLNNALDACTDATTGKLVSTEVADHYSGLHKKRMTMSPVSSLDK</sequence>
<dbReference type="eggNOG" id="ENOG502SXUZ">
    <property type="taxonomic scope" value="Eukaryota"/>
</dbReference>
<evidence type="ECO:0000259" key="2">
    <source>
        <dbReference type="PROSITE" id="PS50842"/>
    </source>
</evidence>
<keyword evidence="4" id="KW-1185">Reference proteome</keyword>
<proteinExistence type="predicted"/>
<dbReference type="Pfam" id="PF22514">
    <property type="entry name" value="EXPB1_D1"/>
    <property type="match status" value="1"/>
</dbReference>
<reference evidence="3 4" key="2">
    <citation type="journal article" date="2012" name="Open Biol.">
        <title>Characteristics of nucleosomes and linker DNA regions on the genome of the basidiomycete Mixia osmundae revealed by mono- and dinucleosome mapping.</title>
        <authorList>
            <person name="Nishida H."/>
            <person name="Kondo S."/>
            <person name="Matsumoto T."/>
            <person name="Suzuki Y."/>
            <person name="Yoshikawa H."/>
            <person name="Taylor T.D."/>
            <person name="Sugiyama J."/>
        </authorList>
    </citation>
    <scope>NUCLEOTIDE SEQUENCE [LARGE SCALE GENOMIC DNA]</scope>
    <source>
        <strain evidence="4">CBS 9802 / IAM 14324 / JCM 22182 / KY 12970</strain>
    </source>
</reference>
<dbReference type="HOGENOM" id="CLU_1120391_0_0_1"/>
<dbReference type="Proteomes" id="UP000009131">
    <property type="component" value="Unassembled WGS sequence"/>
</dbReference>
<organism evidence="3 4">
    <name type="scientific">Mixia osmundae (strain CBS 9802 / IAM 14324 / JCM 22182 / KY 12970)</name>
    <dbReference type="NCBI Taxonomy" id="764103"/>
    <lineage>
        <taxon>Eukaryota</taxon>
        <taxon>Fungi</taxon>
        <taxon>Dikarya</taxon>
        <taxon>Basidiomycota</taxon>
        <taxon>Pucciniomycotina</taxon>
        <taxon>Mixiomycetes</taxon>
        <taxon>Mixiales</taxon>
        <taxon>Mixiaceae</taxon>
        <taxon>Mixia</taxon>
    </lineage>
</organism>